<dbReference type="PANTHER" id="PTHR23513">
    <property type="entry name" value="INTEGRAL MEMBRANE EFFLUX PROTEIN-RELATED"/>
    <property type="match status" value="1"/>
</dbReference>
<gene>
    <name evidence="8" type="ORF">ACFQDO_05680</name>
</gene>
<keyword evidence="4 6" id="KW-1133">Transmembrane helix</keyword>
<feature type="transmembrane region" description="Helical" evidence="6">
    <location>
        <begin position="12"/>
        <end position="35"/>
    </location>
</feature>
<dbReference type="InterPro" id="IPR022324">
    <property type="entry name" value="Bacilysin_exporter_BacE_put"/>
</dbReference>
<evidence type="ECO:0000313" key="9">
    <source>
        <dbReference type="Proteomes" id="UP001596189"/>
    </source>
</evidence>
<feature type="transmembrane region" description="Helical" evidence="6">
    <location>
        <begin position="73"/>
        <end position="93"/>
    </location>
</feature>
<dbReference type="InterPro" id="IPR020846">
    <property type="entry name" value="MFS_dom"/>
</dbReference>
<reference evidence="9" key="1">
    <citation type="journal article" date="2019" name="Int. J. Syst. Evol. Microbiol.">
        <title>The Global Catalogue of Microorganisms (GCM) 10K type strain sequencing project: providing services to taxonomists for standard genome sequencing and annotation.</title>
        <authorList>
            <consortium name="The Broad Institute Genomics Platform"/>
            <consortium name="The Broad Institute Genome Sequencing Center for Infectious Disease"/>
            <person name="Wu L."/>
            <person name="Ma J."/>
        </authorList>
    </citation>
    <scope>NUCLEOTIDE SEQUENCE [LARGE SCALE GENOMIC DNA]</scope>
    <source>
        <strain evidence="9">KACC 14249</strain>
    </source>
</reference>
<feature type="transmembrane region" description="Helical" evidence="6">
    <location>
        <begin position="250"/>
        <end position="272"/>
    </location>
</feature>
<dbReference type="InterPro" id="IPR011701">
    <property type="entry name" value="MFS"/>
</dbReference>
<evidence type="ECO:0000256" key="3">
    <source>
        <dbReference type="ARBA" id="ARBA00022692"/>
    </source>
</evidence>
<evidence type="ECO:0000256" key="2">
    <source>
        <dbReference type="ARBA" id="ARBA00022475"/>
    </source>
</evidence>
<dbReference type="Gene3D" id="1.20.1250.20">
    <property type="entry name" value="MFS general substrate transporter like domains"/>
    <property type="match status" value="1"/>
</dbReference>
<keyword evidence="9" id="KW-1185">Reference proteome</keyword>
<comment type="subcellular location">
    <subcellularLocation>
        <location evidence="1">Cell membrane</location>
        <topology evidence="1">Multi-pass membrane protein</topology>
    </subcellularLocation>
</comment>
<dbReference type="Pfam" id="PF07690">
    <property type="entry name" value="MFS_1"/>
    <property type="match status" value="1"/>
</dbReference>
<dbReference type="CDD" id="cd06173">
    <property type="entry name" value="MFS_MefA_like"/>
    <property type="match status" value="1"/>
</dbReference>
<keyword evidence="5 6" id="KW-0472">Membrane</keyword>
<feature type="domain" description="Major facilitator superfamily (MFS) profile" evidence="7">
    <location>
        <begin position="1"/>
        <end position="190"/>
    </location>
</feature>
<feature type="transmembrane region" description="Helical" evidence="6">
    <location>
        <begin position="303"/>
        <end position="326"/>
    </location>
</feature>
<dbReference type="EMBL" id="JBHSRD010000003">
    <property type="protein sequence ID" value="MFC6006617.1"/>
    <property type="molecule type" value="Genomic_DNA"/>
</dbReference>
<comment type="caution">
    <text evidence="8">The sequence shown here is derived from an EMBL/GenBank/DDBJ whole genome shotgun (WGS) entry which is preliminary data.</text>
</comment>
<dbReference type="RefSeq" id="WP_345718095.1">
    <property type="nucleotide sequence ID" value="NZ_BAABFP010000008.1"/>
</dbReference>
<sequence length="413" mass="42790">MRELLKDRNLRLLLVGQTLSMFGDTAMLLVLAMWAKQLTGSNSAAGTVLAAVIVPTLLAPLGGIVIDRLPRRPLMIAVDVATAAVVLTLLLVHDEGDLWLLYVVGFLYGASLVLFQSARAALLTTMLPEQLLGPANGSLGTVREALRLVGPLTGAALFAGFGGHAVAVLDAATFLVSALALALMRVAEPKPEPHEHHVLHEATAGARHLFTHPVLRALVVATVICMLAIGFGESVFFAVVDQGLGRPVSFIGVLAAVQGAGAVLGGIAVTVLISRVGELRLVPVGLALIGVGCLLPVSDLLPVVAAGSFLLGAGLPIVVVAIVTALQRRTPGPVQGRVFTAFEFLTGGPQLVSILVGAALVAVVDYRWLLLFMAVGNLLGALYAAVRLREPVPGLRVGPGTAEVEPTHPQPLA</sequence>
<feature type="transmembrane region" description="Helical" evidence="6">
    <location>
        <begin position="338"/>
        <end position="362"/>
    </location>
</feature>
<dbReference type="Proteomes" id="UP001596189">
    <property type="component" value="Unassembled WGS sequence"/>
</dbReference>
<feature type="transmembrane region" description="Helical" evidence="6">
    <location>
        <begin position="47"/>
        <end position="66"/>
    </location>
</feature>
<protein>
    <submittedName>
        <fullName evidence="8">MFS transporter</fullName>
    </submittedName>
</protein>
<proteinExistence type="predicted"/>
<evidence type="ECO:0000259" key="7">
    <source>
        <dbReference type="PROSITE" id="PS50850"/>
    </source>
</evidence>
<keyword evidence="3 6" id="KW-0812">Transmembrane</keyword>
<dbReference type="PANTHER" id="PTHR23513:SF6">
    <property type="entry name" value="MAJOR FACILITATOR SUPERFAMILY ASSOCIATED DOMAIN-CONTAINING PROTEIN"/>
    <property type="match status" value="1"/>
</dbReference>
<feature type="transmembrane region" description="Helical" evidence="6">
    <location>
        <begin position="368"/>
        <end position="386"/>
    </location>
</feature>
<evidence type="ECO:0000256" key="6">
    <source>
        <dbReference type="SAM" id="Phobius"/>
    </source>
</evidence>
<accession>A0ABW1JBF1</accession>
<dbReference type="InterPro" id="IPR036259">
    <property type="entry name" value="MFS_trans_sf"/>
</dbReference>
<dbReference type="PROSITE" id="PS50850">
    <property type="entry name" value="MFS"/>
    <property type="match status" value="1"/>
</dbReference>
<feature type="transmembrane region" description="Helical" evidence="6">
    <location>
        <begin position="217"/>
        <end position="238"/>
    </location>
</feature>
<evidence type="ECO:0000256" key="4">
    <source>
        <dbReference type="ARBA" id="ARBA00022989"/>
    </source>
</evidence>
<keyword evidence="2" id="KW-1003">Cell membrane</keyword>
<evidence type="ECO:0000256" key="1">
    <source>
        <dbReference type="ARBA" id="ARBA00004651"/>
    </source>
</evidence>
<feature type="transmembrane region" description="Helical" evidence="6">
    <location>
        <begin position="99"/>
        <end position="124"/>
    </location>
</feature>
<dbReference type="PRINTS" id="PR01988">
    <property type="entry name" value="EXPORTERBACE"/>
</dbReference>
<evidence type="ECO:0000256" key="5">
    <source>
        <dbReference type="ARBA" id="ARBA00023136"/>
    </source>
</evidence>
<name>A0ABW1JBF1_9ACTN</name>
<organism evidence="8 9">
    <name type="scientific">Angustibacter luteus</name>
    <dbReference type="NCBI Taxonomy" id="658456"/>
    <lineage>
        <taxon>Bacteria</taxon>
        <taxon>Bacillati</taxon>
        <taxon>Actinomycetota</taxon>
        <taxon>Actinomycetes</taxon>
        <taxon>Kineosporiales</taxon>
        <taxon>Kineosporiaceae</taxon>
    </lineage>
</organism>
<feature type="transmembrane region" description="Helical" evidence="6">
    <location>
        <begin position="279"/>
        <end position="297"/>
    </location>
</feature>
<dbReference type="SUPFAM" id="SSF103473">
    <property type="entry name" value="MFS general substrate transporter"/>
    <property type="match status" value="1"/>
</dbReference>
<evidence type="ECO:0000313" key="8">
    <source>
        <dbReference type="EMBL" id="MFC6006617.1"/>
    </source>
</evidence>